<keyword evidence="2" id="KW-1185">Reference proteome</keyword>
<evidence type="ECO:0000313" key="2">
    <source>
        <dbReference type="Proteomes" id="UP001500359"/>
    </source>
</evidence>
<accession>A0ABN1LBP6</accession>
<name>A0ABN1LBP6_9ALTE</name>
<protein>
    <submittedName>
        <fullName evidence="1">Uncharacterized protein</fullName>
    </submittedName>
</protein>
<dbReference type="EMBL" id="BAAAFD010000001">
    <property type="protein sequence ID" value="GAA0851935.1"/>
    <property type="molecule type" value="Genomic_DNA"/>
</dbReference>
<gene>
    <name evidence="1" type="ORF">GCM10009114_00560</name>
</gene>
<sequence>MTILPTAEQFMANVNLLQVNGINSSFGVVEQSSNKWKYLIASNINFATKVNDAIRLKKPSEHQMYDWLERIVVAGQCAMLFVESLDLNDIRTQRIKSLCEIHDVTLVNLTLETQIPENVVVGPWH</sequence>
<dbReference type="Proteomes" id="UP001500359">
    <property type="component" value="Unassembled WGS sequence"/>
</dbReference>
<organism evidence="1 2">
    <name type="scientific">Aliiglaciecola litoralis</name>
    <dbReference type="NCBI Taxonomy" id="582857"/>
    <lineage>
        <taxon>Bacteria</taxon>
        <taxon>Pseudomonadati</taxon>
        <taxon>Pseudomonadota</taxon>
        <taxon>Gammaproteobacteria</taxon>
        <taxon>Alteromonadales</taxon>
        <taxon>Alteromonadaceae</taxon>
        <taxon>Aliiglaciecola</taxon>
    </lineage>
</organism>
<proteinExistence type="predicted"/>
<reference evidence="1 2" key="1">
    <citation type="journal article" date="2019" name="Int. J. Syst. Evol. Microbiol.">
        <title>The Global Catalogue of Microorganisms (GCM) 10K type strain sequencing project: providing services to taxonomists for standard genome sequencing and annotation.</title>
        <authorList>
            <consortium name="The Broad Institute Genomics Platform"/>
            <consortium name="The Broad Institute Genome Sequencing Center for Infectious Disease"/>
            <person name="Wu L."/>
            <person name="Ma J."/>
        </authorList>
    </citation>
    <scope>NUCLEOTIDE SEQUENCE [LARGE SCALE GENOMIC DNA]</scope>
    <source>
        <strain evidence="1 2">JCM 15896</strain>
    </source>
</reference>
<evidence type="ECO:0000313" key="1">
    <source>
        <dbReference type="EMBL" id="GAA0851935.1"/>
    </source>
</evidence>
<dbReference type="RefSeq" id="WP_343855555.1">
    <property type="nucleotide sequence ID" value="NZ_BAAAFD010000001.1"/>
</dbReference>
<comment type="caution">
    <text evidence="1">The sequence shown here is derived from an EMBL/GenBank/DDBJ whole genome shotgun (WGS) entry which is preliminary data.</text>
</comment>